<dbReference type="Pfam" id="PF01180">
    <property type="entry name" value="DHO_dh"/>
    <property type="match status" value="1"/>
</dbReference>
<dbReference type="SUPFAM" id="SSF51395">
    <property type="entry name" value="FMN-linked oxidoreductases"/>
    <property type="match status" value="1"/>
</dbReference>
<proteinExistence type="predicted"/>
<feature type="region of interest" description="Disordered" evidence="6">
    <location>
        <begin position="1"/>
        <end position="20"/>
    </location>
</feature>
<dbReference type="PANTHER" id="PTHR48109:SF4">
    <property type="entry name" value="DIHYDROOROTATE DEHYDROGENASE (QUINONE), MITOCHONDRIAL"/>
    <property type="match status" value="1"/>
</dbReference>
<evidence type="ECO:0000256" key="1">
    <source>
        <dbReference type="ARBA" id="ARBA00001917"/>
    </source>
</evidence>
<dbReference type="Proteomes" id="UP000015105">
    <property type="component" value="Chromosome 2D"/>
</dbReference>
<dbReference type="InterPro" id="IPR013785">
    <property type="entry name" value="Aldolase_TIM"/>
</dbReference>
<dbReference type="EnsemblPlants" id="AET2Gv21223000.12">
    <property type="protein sequence ID" value="AET2Gv21223000.12"/>
    <property type="gene ID" value="AET2Gv21223000"/>
</dbReference>
<sequence length="58" mass="6036">ISNTTISRPPPADAHPLAQEAGGLSGKPLFDLSTQVLRDMYIRTGGKVTLIGCGGVTR</sequence>
<keyword evidence="4" id="KW-0288">FMN</keyword>
<organism evidence="8 9">
    <name type="scientific">Aegilops tauschii subsp. strangulata</name>
    <name type="common">Goatgrass</name>
    <dbReference type="NCBI Taxonomy" id="200361"/>
    <lineage>
        <taxon>Eukaryota</taxon>
        <taxon>Viridiplantae</taxon>
        <taxon>Streptophyta</taxon>
        <taxon>Embryophyta</taxon>
        <taxon>Tracheophyta</taxon>
        <taxon>Spermatophyta</taxon>
        <taxon>Magnoliopsida</taxon>
        <taxon>Liliopsida</taxon>
        <taxon>Poales</taxon>
        <taxon>Poaceae</taxon>
        <taxon>BOP clade</taxon>
        <taxon>Pooideae</taxon>
        <taxon>Triticodae</taxon>
        <taxon>Triticeae</taxon>
        <taxon>Triticinae</taxon>
        <taxon>Aegilops</taxon>
    </lineage>
</organism>
<reference evidence="8" key="3">
    <citation type="journal article" date="2017" name="Nature">
        <title>Genome sequence of the progenitor of the wheat D genome Aegilops tauschii.</title>
        <authorList>
            <person name="Luo M.C."/>
            <person name="Gu Y.Q."/>
            <person name="Puiu D."/>
            <person name="Wang H."/>
            <person name="Twardziok S.O."/>
            <person name="Deal K.R."/>
            <person name="Huo N."/>
            <person name="Zhu T."/>
            <person name="Wang L."/>
            <person name="Wang Y."/>
            <person name="McGuire P.E."/>
            <person name="Liu S."/>
            <person name="Long H."/>
            <person name="Ramasamy R.K."/>
            <person name="Rodriguez J.C."/>
            <person name="Van S.L."/>
            <person name="Yuan L."/>
            <person name="Wang Z."/>
            <person name="Xia Z."/>
            <person name="Xiao L."/>
            <person name="Anderson O.D."/>
            <person name="Ouyang S."/>
            <person name="Liang Y."/>
            <person name="Zimin A.V."/>
            <person name="Pertea G."/>
            <person name="Qi P."/>
            <person name="Bennetzen J.L."/>
            <person name="Dai X."/>
            <person name="Dawson M.W."/>
            <person name="Muller H.G."/>
            <person name="Kugler K."/>
            <person name="Rivarola-Duarte L."/>
            <person name="Spannagl M."/>
            <person name="Mayer K.F.X."/>
            <person name="Lu F.H."/>
            <person name="Bevan M.W."/>
            <person name="Leroy P."/>
            <person name="Li P."/>
            <person name="You F.M."/>
            <person name="Sun Q."/>
            <person name="Liu Z."/>
            <person name="Lyons E."/>
            <person name="Wicker T."/>
            <person name="Salzberg S.L."/>
            <person name="Devos K.M."/>
            <person name="Dvorak J."/>
        </authorList>
    </citation>
    <scope>NUCLEOTIDE SEQUENCE [LARGE SCALE GENOMIC DNA]</scope>
    <source>
        <strain evidence="8">cv. AL8/78</strain>
    </source>
</reference>
<dbReference type="AlphaFoldDB" id="A0A453DFR2"/>
<keyword evidence="5" id="KW-0560">Oxidoreductase</keyword>
<evidence type="ECO:0000256" key="6">
    <source>
        <dbReference type="SAM" id="MobiDB-lite"/>
    </source>
</evidence>
<accession>A0A453DFR2</accession>
<dbReference type="GO" id="GO:0004152">
    <property type="term" value="F:dihydroorotate dehydrogenase activity"/>
    <property type="evidence" value="ECO:0007669"/>
    <property type="project" value="TreeGrafter"/>
</dbReference>
<dbReference type="GO" id="GO:0005743">
    <property type="term" value="C:mitochondrial inner membrane"/>
    <property type="evidence" value="ECO:0007669"/>
    <property type="project" value="TreeGrafter"/>
</dbReference>
<dbReference type="Gramene" id="AET2Gv21223000.12">
    <property type="protein sequence ID" value="AET2Gv21223000.12"/>
    <property type="gene ID" value="AET2Gv21223000"/>
</dbReference>
<comment type="pathway">
    <text evidence="2">Pyrimidine metabolism; UMP biosynthesis via de novo pathway.</text>
</comment>
<dbReference type="InterPro" id="IPR005720">
    <property type="entry name" value="Dihydroorotate_DH_cat"/>
</dbReference>
<dbReference type="GO" id="GO:0009220">
    <property type="term" value="P:pyrimidine ribonucleotide biosynthetic process"/>
    <property type="evidence" value="ECO:0007669"/>
    <property type="project" value="TreeGrafter"/>
</dbReference>
<dbReference type="InterPro" id="IPR050074">
    <property type="entry name" value="DHO_dehydrogenase"/>
</dbReference>
<reference evidence="8" key="4">
    <citation type="submission" date="2019-03" db="UniProtKB">
        <authorList>
            <consortium name="EnsemblPlants"/>
        </authorList>
    </citation>
    <scope>IDENTIFICATION</scope>
</reference>
<comment type="cofactor">
    <cofactor evidence="1">
        <name>FMN</name>
        <dbReference type="ChEBI" id="CHEBI:58210"/>
    </cofactor>
</comment>
<evidence type="ECO:0000313" key="9">
    <source>
        <dbReference type="Proteomes" id="UP000015105"/>
    </source>
</evidence>
<dbReference type="PANTHER" id="PTHR48109">
    <property type="entry name" value="DIHYDROOROTATE DEHYDROGENASE (QUINONE), MITOCHONDRIAL-RELATED"/>
    <property type="match status" value="1"/>
</dbReference>
<evidence type="ECO:0000256" key="5">
    <source>
        <dbReference type="ARBA" id="ARBA00023002"/>
    </source>
</evidence>
<reference evidence="9" key="2">
    <citation type="journal article" date="2017" name="Nat. Plants">
        <title>The Aegilops tauschii genome reveals multiple impacts of transposons.</title>
        <authorList>
            <person name="Zhao G."/>
            <person name="Zou C."/>
            <person name="Li K."/>
            <person name="Wang K."/>
            <person name="Li T."/>
            <person name="Gao L."/>
            <person name="Zhang X."/>
            <person name="Wang H."/>
            <person name="Yang Z."/>
            <person name="Liu X."/>
            <person name="Jiang W."/>
            <person name="Mao L."/>
            <person name="Kong X."/>
            <person name="Jiao Y."/>
            <person name="Jia J."/>
        </authorList>
    </citation>
    <scope>NUCLEOTIDE SEQUENCE [LARGE SCALE GENOMIC DNA]</scope>
    <source>
        <strain evidence="9">cv. AL8/78</strain>
    </source>
</reference>
<protein>
    <recommendedName>
        <fullName evidence="7">Dihydroorotate dehydrogenase catalytic domain-containing protein</fullName>
    </recommendedName>
</protein>
<keyword evidence="9" id="KW-1185">Reference proteome</keyword>
<reference evidence="8" key="5">
    <citation type="journal article" date="2021" name="G3 (Bethesda)">
        <title>Aegilops tauschii genome assembly Aet v5.0 features greater sequence contiguity and improved annotation.</title>
        <authorList>
            <person name="Wang L."/>
            <person name="Zhu T."/>
            <person name="Rodriguez J.C."/>
            <person name="Deal K.R."/>
            <person name="Dubcovsky J."/>
            <person name="McGuire P.E."/>
            <person name="Lux T."/>
            <person name="Spannagl M."/>
            <person name="Mayer K.F.X."/>
            <person name="Baldrich P."/>
            <person name="Meyers B.C."/>
            <person name="Huo N."/>
            <person name="Gu Y.Q."/>
            <person name="Zhou H."/>
            <person name="Devos K.M."/>
            <person name="Bennetzen J.L."/>
            <person name="Unver T."/>
            <person name="Budak H."/>
            <person name="Gulick P.J."/>
            <person name="Galiba G."/>
            <person name="Kalapos B."/>
            <person name="Nelson D.R."/>
            <person name="Li P."/>
            <person name="You F.M."/>
            <person name="Luo M.C."/>
            <person name="Dvorak J."/>
        </authorList>
    </citation>
    <scope>NUCLEOTIDE SEQUENCE [LARGE SCALE GENOMIC DNA]</scope>
    <source>
        <strain evidence="8">cv. AL8/78</strain>
    </source>
</reference>
<evidence type="ECO:0000256" key="2">
    <source>
        <dbReference type="ARBA" id="ARBA00004725"/>
    </source>
</evidence>
<feature type="domain" description="Dihydroorotate dehydrogenase catalytic" evidence="7">
    <location>
        <begin position="2"/>
        <end position="57"/>
    </location>
</feature>
<evidence type="ECO:0000313" key="8">
    <source>
        <dbReference type="EnsemblPlants" id="AET2Gv21223000.12"/>
    </source>
</evidence>
<reference evidence="9" key="1">
    <citation type="journal article" date="2014" name="Science">
        <title>Ancient hybridizations among the ancestral genomes of bread wheat.</title>
        <authorList>
            <consortium name="International Wheat Genome Sequencing Consortium,"/>
            <person name="Marcussen T."/>
            <person name="Sandve S.R."/>
            <person name="Heier L."/>
            <person name="Spannagl M."/>
            <person name="Pfeifer M."/>
            <person name="Jakobsen K.S."/>
            <person name="Wulff B.B."/>
            <person name="Steuernagel B."/>
            <person name="Mayer K.F."/>
            <person name="Olsen O.A."/>
        </authorList>
    </citation>
    <scope>NUCLEOTIDE SEQUENCE [LARGE SCALE GENOMIC DNA]</scope>
    <source>
        <strain evidence="9">cv. AL8/78</strain>
    </source>
</reference>
<keyword evidence="3" id="KW-0285">Flavoprotein</keyword>
<evidence type="ECO:0000256" key="4">
    <source>
        <dbReference type="ARBA" id="ARBA00022643"/>
    </source>
</evidence>
<evidence type="ECO:0000259" key="7">
    <source>
        <dbReference type="Pfam" id="PF01180"/>
    </source>
</evidence>
<name>A0A453DFR2_AEGTS</name>
<dbReference type="Gene3D" id="3.20.20.70">
    <property type="entry name" value="Aldolase class I"/>
    <property type="match status" value="1"/>
</dbReference>
<dbReference type="GO" id="GO:0006207">
    <property type="term" value="P:'de novo' pyrimidine nucleobase biosynthetic process"/>
    <property type="evidence" value="ECO:0007669"/>
    <property type="project" value="TreeGrafter"/>
</dbReference>
<evidence type="ECO:0000256" key="3">
    <source>
        <dbReference type="ARBA" id="ARBA00022630"/>
    </source>
</evidence>